<sequence length="154" mass="16004">MVQAPPRPKSVDTAFMLWMVNVVVGILSSLLALASQDAIVEESADRLGVAVDQAETGAAGGTAGIIFGLVIAVIFAGLAFAMRGGANWARIVLTVLGGLGLLFGLIGLMVLPVYFAIGFLGSLIGLLEIASLVIIAAAIVFMFRAESNHYFKHS</sequence>
<protein>
    <recommendedName>
        <fullName evidence="4">Major facilitator superfamily (MFS) profile domain-containing protein</fullName>
    </recommendedName>
</protein>
<feature type="transmembrane region" description="Helical" evidence="1">
    <location>
        <begin position="92"/>
        <end position="117"/>
    </location>
</feature>
<feature type="transmembrane region" description="Helical" evidence="1">
    <location>
        <begin position="123"/>
        <end position="143"/>
    </location>
</feature>
<keyword evidence="1" id="KW-0472">Membrane</keyword>
<keyword evidence="1" id="KW-0812">Transmembrane</keyword>
<evidence type="ECO:0008006" key="4">
    <source>
        <dbReference type="Google" id="ProtNLM"/>
    </source>
</evidence>
<evidence type="ECO:0000256" key="1">
    <source>
        <dbReference type="SAM" id="Phobius"/>
    </source>
</evidence>
<reference evidence="2 3" key="1">
    <citation type="submission" date="2017-06" db="EMBL/GenBank/DDBJ databases">
        <authorList>
            <person name="Kim H.J."/>
            <person name="Triplett B.A."/>
        </authorList>
    </citation>
    <scope>NUCLEOTIDE SEQUENCE [LARGE SCALE GENOMIC DNA]</scope>
    <source>
        <strain evidence="2 3">DSM 45207</strain>
    </source>
</reference>
<feature type="transmembrane region" description="Helical" evidence="1">
    <location>
        <begin position="56"/>
        <end position="80"/>
    </location>
</feature>
<dbReference type="EMBL" id="FZNW01000038">
    <property type="protein sequence ID" value="SNR93998.1"/>
    <property type="molecule type" value="Genomic_DNA"/>
</dbReference>
<gene>
    <name evidence="2" type="ORF">SAMN06265360_13812</name>
</gene>
<keyword evidence="1" id="KW-1133">Transmembrane helix</keyword>
<feature type="transmembrane region" description="Helical" evidence="1">
    <location>
        <begin position="15"/>
        <end position="36"/>
    </location>
</feature>
<accession>A0A239AG62</accession>
<organism evidence="2 3">
    <name type="scientific">Haloechinothrix alba</name>
    <dbReference type="NCBI Taxonomy" id="664784"/>
    <lineage>
        <taxon>Bacteria</taxon>
        <taxon>Bacillati</taxon>
        <taxon>Actinomycetota</taxon>
        <taxon>Actinomycetes</taxon>
        <taxon>Pseudonocardiales</taxon>
        <taxon>Pseudonocardiaceae</taxon>
        <taxon>Haloechinothrix</taxon>
    </lineage>
</organism>
<evidence type="ECO:0000313" key="3">
    <source>
        <dbReference type="Proteomes" id="UP000198348"/>
    </source>
</evidence>
<dbReference type="AlphaFoldDB" id="A0A239AG62"/>
<proteinExistence type="predicted"/>
<evidence type="ECO:0000313" key="2">
    <source>
        <dbReference type="EMBL" id="SNR93998.1"/>
    </source>
</evidence>
<name>A0A239AG62_9PSEU</name>
<dbReference type="Proteomes" id="UP000198348">
    <property type="component" value="Unassembled WGS sequence"/>
</dbReference>
<keyword evidence="3" id="KW-1185">Reference proteome</keyword>